<dbReference type="PANTHER" id="PTHR46409">
    <property type="entry name" value="HTH PSQ-TYPE DOMAIN-CONTAINING PROTEIN"/>
    <property type="match status" value="1"/>
</dbReference>
<dbReference type="AlphaFoldDB" id="A0A4Y2A8T1"/>
<protein>
    <submittedName>
        <fullName evidence="1">Uncharacterized protein</fullName>
    </submittedName>
</protein>
<gene>
    <name evidence="1" type="ORF">AVEN_234498_1</name>
</gene>
<comment type="caution">
    <text evidence="1">The sequence shown here is derived from an EMBL/GenBank/DDBJ whole genome shotgun (WGS) entry which is preliminary data.</text>
</comment>
<evidence type="ECO:0000313" key="2">
    <source>
        <dbReference type="Proteomes" id="UP000499080"/>
    </source>
</evidence>
<keyword evidence="2" id="KW-1185">Reference proteome</keyword>
<dbReference type="Proteomes" id="UP000499080">
    <property type="component" value="Unassembled WGS sequence"/>
</dbReference>
<dbReference type="OrthoDB" id="6617942at2759"/>
<evidence type="ECO:0000313" key="1">
    <source>
        <dbReference type="EMBL" id="GBL76232.1"/>
    </source>
</evidence>
<dbReference type="PANTHER" id="PTHR46409:SF1">
    <property type="entry name" value="HTH PSQ-TYPE DOMAIN-CONTAINING PROTEIN"/>
    <property type="match status" value="1"/>
</dbReference>
<reference evidence="1 2" key="1">
    <citation type="journal article" date="2019" name="Sci. Rep.">
        <title>Orb-weaving spider Araneus ventricosus genome elucidates the spidroin gene catalogue.</title>
        <authorList>
            <person name="Kono N."/>
            <person name="Nakamura H."/>
            <person name="Ohtoshi R."/>
            <person name="Moran D.A.P."/>
            <person name="Shinohara A."/>
            <person name="Yoshida Y."/>
            <person name="Fujiwara M."/>
            <person name="Mori M."/>
            <person name="Tomita M."/>
            <person name="Arakawa K."/>
        </authorList>
    </citation>
    <scope>NUCLEOTIDE SEQUENCE [LARGE SCALE GENOMIC DNA]</scope>
</reference>
<dbReference type="EMBL" id="BGPR01000009">
    <property type="protein sequence ID" value="GBL76232.1"/>
    <property type="molecule type" value="Genomic_DNA"/>
</dbReference>
<name>A0A4Y2A8T1_ARAVE</name>
<sequence>MCKNNIVPCCQTLEVLSLLEVWHEYIKGEPIKSLYFDGRKDETVQQISGHRKLTSQAHVALIEEPGNKYIGHISLTAGEGAKEIAQGIIKFTKTYNMSLQNLSVIGYDGTNVNTGWKDGVIRLLETYVGRPLQWNICMLHTNELPRRHLILEMDGCTKGPYSYSGAIGLLLKDCEKTPVVKFDQIDCTLQPLDLKDIKKLTTDQQYLYRICLPIRDGSCSSRVTDNSPGKLSHAQWLTPQTKTLKRIKRILAARDKKTKNSGGLRFFKLPKLNFEAADYIDLIDWSNSVVTEPPLTMHIKYKGLREMCKGEQFPVLTFEEFSCHTQSVERCVKLISEVAMNVCGETARDGYIRAKFQVSKELPTFDNKGQYYSNT</sequence>
<accession>A0A4Y2A8T1</accession>
<proteinExistence type="predicted"/>
<organism evidence="1 2">
    <name type="scientific">Araneus ventricosus</name>
    <name type="common">Orbweaver spider</name>
    <name type="synonym">Epeira ventricosa</name>
    <dbReference type="NCBI Taxonomy" id="182803"/>
    <lineage>
        <taxon>Eukaryota</taxon>
        <taxon>Metazoa</taxon>
        <taxon>Ecdysozoa</taxon>
        <taxon>Arthropoda</taxon>
        <taxon>Chelicerata</taxon>
        <taxon>Arachnida</taxon>
        <taxon>Araneae</taxon>
        <taxon>Araneomorphae</taxon>
        <taxon>Entelegynae</taxon>
        <taxon>Araneoidea</taxon>
        <taxon>Araneidae</taxon>
        <taxon>Araneus</taxon>
    </lineage>
</organism>